<comment type="caution">
    <text evidence="3">The sequence shown here is derived from an EMBL/GenBank/DDBJ whole genome shotgun (WGS) entry which is preliminary data.</text>
</comment>
<evidence type="ECO:0000256" key="2">
    <source>
        <dbReference type="ARBA" id="ARBA00023211"/>
    </source>
</evidence>
<dbReference type="PANTHER" id="PTHR11183">
    <property type="entry name" value="GLYCOGENIN SUBFAMILY MEMBER"/>
    <property type="match status" value="1"/>
</dbReference>
<reference evidence="3 4" key="1">
    <citation type="journal article" date="2014" name="Nat. Genet.">
        <title>Genome sequence of the hot pepper provides insights into the evolution of pungency in Capsicum species.</title>
        <authorList>
            <person name="Kim S."/>
            <person name="Park M."/>
            <person name="Yeom S.I."/>
            <person name="Kim Y.M."/>
            <person name="Lee J.M."/>
            <person name="Lee H.A."/>
            <person name="Seo E."/>
            <person name="Choi J."/>
            <person name="Cheong K."/>
            <person name="Kim K.T."/>
            <person name="Jung K."/>
            <person name="Lee G.W."/>
            <person name="Oh S.K."/>
            <person name="Bae C."/>
            <person name="Kim S.B."/>
            <person name="Lee H.Y."/>
            <person name="Kim S.Y."/>
            <person name="Kim M.S."/>
            <person name="Kang B.C."/>
            <person name="Jo Y.D."/>
            <person name="Yang H.B."/>
            <person name="Jeong H.J."/>
            <person name="Kang W.H."/>
            <person name="Kwon J.K."/>
            <person name="Shin C."/>
            <person name="Lim J.Y."/>
            <person name="Park J.H."/>
            <person name="Huh J.H."/>
            <person name="Kim J.S."/>
            <person name="Kim B.D."/>
            <person name="Cohen O."/>
            <person name="Paran I."/>
            <person name="Suh M.C."/>
            <person name="Lee S.B."/>
            <person name="Kim Y.K."/>
            <person name="Shin Y."/>
            <person name="Noh S.J."/>
            <person name="Park J."/>
            <person name="Seo Y.S."/>
            <person name="Kwon S.Y."/>
            <person name="Kim H.A."/>
            <person name="Park J.M."/>
            <person name="Kim H.J."/>
            <person name="Choi S.B."/>
            <person name="Bosland P.W."/>
            <person name="Reeves G."/>
            <person name="Jo S.H."/>
            <person name="Lee B.W."/>
            <person name="Cho H.T."/>
            <person name="Choi H.S."/>
            <person name="Lee M.S."/>
            <person name="Yu Y."/>
            <person name="Do Choi Y."/>
            <person name="Park B.S."/>
            <person name="van Deynze A."/>
            <person name="Ashrafi H."/>
            <person name="Hill T."/>
            <person name="Kim W.T."/>
            <person name="Pai H.S."/>
            <person name="Ahn H.K."/>
            <person name="Yeam I."/>
            <person name="Giovannoni J.J."/>
            <person name="Rose J.K."/>
            <person name="Sorensen I."/>
            <person name="Lee S.J."/>
            <person name="Kim R.W."/>
            <person name="Choi I.Y."/>
            <person name="Choi B.S."/>
            <person name="Lim J.S."/>
            <person name="Lee Y.H."/>
            <person name="Choi D."/>
        </authorList>
    </citation>
    <scope>NUCLEOTIDE SEQUENCE [LARGE SCALE GENOMIC DNA]</scope>
    <source>
        <strain evidence="4">cv. CM334</strain>
    </source>
</reference>
<dbReference type="Gramene" id="PHT78471">
    <property type="protein sequence ID" value="PHT78471"/>
    <property type="gene ID" value="T459_16523"/>
</dbReference>
<dbReference type="AlphaFoldDB" id="A0A2G2Z996"/>
<organism evidence="3 4">
    <name type="scientific">Capsicum annuum</name>
    <name type="common">Capsicum pepper</name>
    <dbReference type="NCBI Taxonomy" id="4072"/>
    <lineage>
        <taxon>Eukaryota</taxon>
        <taxon>Viridiplantae</taxon>
        <taxon>Streptophyta</taxon>
        <taxon>Embryophyta</taxon>
        <taxon>Tracheophyta</taxon>
        <taxon>Spermatophyta</taxon>
        <taxon>Magnoliopsida</taxon>
        <taxon>eudicotyledons</taxon>
        <taxon>Gunneridae</taxon>
        <taxon>Pentapetalae</taxon>
        <taxon>asterids</taxon>
        <taxon>lamiids</taxon>
        <taxon>Solanales</taxon>
        <taxon>Solanaceae</taxon>
        <taxon>Solanoideae</taxon>
        <taxon>Capsiceae</taxon>
        <taxon>Capsicum</taxon>
    </lineage>
</organism>
<keyword evidence="1" id="KW-0328">Glycosyltransferase</keyword>
<proteinExistence type="predicted"/>
<keyword evidence="2" id="KW-0464">Manganese</keyword>
<dbReference type="InterPro" id="IPR029044">
    <property type="entry name" value="Nucleotide-diphossugar_trans"/>
</dbReference>
<evidence type="ECO:0000313" key="4">
    <source>
        <dbReference type="Proteomes" id="UP000222542"/>
    </source>
</evidence>
<evidence type="ECO:0000256" key="1">
    <source>
        <dbReference type="ARBA" id="ARBA00022676"/>
    </source>
</evidence>
<gene>
    <name evidence="3" type="ORF">T459_16523</name>
</gene>
<dbReference type="GO" id="GO:0016757">
    <property type="term" value="F:glycosyltransferase activity"/>
    <property type="evidence" value="ECO:0000318"/>
    <property type="project" value="GO_Central"/>
</dbReference>
<dbReference type="EMBL" id="AYRZ02000006">
    <property type="protein sequence ID" value="PHT78471.1"/>
    <property type="molecule type" value="Genomic_DNA"/>
</dbReference>
<keyword evidence="1" id="KW-0808">Transferase</keyword>
<reference evidence="3 4" key="2">
    <citation type="journal article" date="2017" name="Genome Biol.">
        <title>New reference genome sequences of hot pepper reveal the massive evolution of plant disease-resistance genes by retroduplication.</title>
        <authorList>
            <person name="Kim S."/>
            <person name="Park J."/>
            <person name="Yeom S.I."/>
            <person name="Kim Y.M."/>
            <person name="Seo E."/>
            <person name="Kim K.T."/>
            <person name="Kim M.S."/>
            <person name="Lee J.M."/>
            <person name="Cheong K."/>
            <person name="Shin H.S."/>
            <person name="Kim S.B."/>
            <person name="Han K."/>
            <person name="Lee J."/>
            <person name="Park M."/>
            <person name="Lee H.A."/>
            <person name="Lee H.Y."/>
            <person name="Lee Y."/>
            <person name="Oh S."/>
            <person name="Lee J.H."/>
            <person name="Choi E."/>
            <person name="Choi E."/>
            <person name="Lee S.E."/>
            <person name="Jeon J."/>
            <person name="Kim H."/>
            <person name="Choi G."/>
            <person name="Song H."/>
            <person name="Lee J."/>
            <person name="Lee S.C."/>
            <person name="Kwon J.K."/>
            <person name="Lee H.Y."/>
            <person name="Koo N."/>
            <person name="Hong Y."/>
            <person name="Kim R.W."/>
            <person name="Kang W.H."/>
            <person name="Huh J.H."/>
            <person name="Kang B.C."/>
            <person name="Yang T.J."/>
            <person name="Lee Y.H."/>
            <person name="Bennetzen J.L."/>
            <person name="Choi D."/>
        </authorList>
    </citation>
    <scope>NUCLEOTIDE SEQUENCE [LARGE SCALE GENOMIC DNA]</scope>
    <source>
        <strain evidence="4">cv. CM334</strain>
    </source>
</reference>
<protein>
    <submittedName>
        <fullName evidence="3">Inositol phosphorylceramide glucuronosyltransferase 1</fullName>
    </submittedName>
</protein>
<dbReference type="SUPFAM" id="SSF53448">
    <property type="entry name" value="Nucleotide-diphospho-sugar transferases"/>
    <property type="match status" value="2"/>
</dbReference>
<dbReference type="InterPro" id="IPR050587">
    <property type="entry name" value="GNT1/Glycosyltrans_8"/>
</dbReference>
<dbReference type="Proteomes" id="UP000222542">
    <property type="component" value="Unassembled WGS sequence"/>
</dbReference>
<dbReference type="STRING" id="4072.A0A2G2Z996"/>
<evidence type="ECO:0000313" key="3">
    <source>
        <dbReference type="EMBL" id="PHT78471.1"/>
    </source>
</evidence>
<name>A0A2G2Z996_CAPAN</name>
<accession>A0A2G2Z996</accession>
<keyword evidence="4" id="KW-1185">Reference proteome</keyword>
<sequence length="255" mass="28919">MFHMNVFIVVYLDADTIAVKRIEDLFKCRKFCANLKHFERLNSGVTVVELLEKVFNDMMSKVTTLPSYTGGFLNSYYVGFANAHVYEPNLPSDILNSRKVPEMERLSTLYNADVGLYMLANKIMYRPLMDLDEIPGAKSLMLCLTGYQWQDRNDIMRLNSGVMVVEPSEKVFNDMMSKVTTLPSYTGGDQGFLNSYYVGFANAHIYEPNLPSDILNSRKVPEIKRLSTLYSADVGLYMIANKAPELATDNVHSIL</sequence>
<dbReference type="Gene3D" id="3.90.550.10">
    <property type="entry name" value="Spore Coat Polysaccharide Biosynthesis Protein SpsA, Chain A"/>
    <property type="match status" value="2"/>
</dbReference>